<organism evidence="2 3">
    <name type="scientific">Cnephaeus nilssonii</name>
    <name type="common">Northern bat</name>
    <name type="synonym">Eptesicus nilssonii</name>
    <dbReference type="NCBI Taxonomy" id="3371016"/>
    <lineage>
        <taxon>Eukaryota</taxon>
        <taxon>Metazoa</taxon>
        <taxon>Chordata</taxon>
        <taxon>Craniata</taxon>
        <taxon>Vertebrata</taxon>
        <taxon>Euteleostomi</taxon>
        <taxon>Mammalia</taxon>
        <taxon>Eutheria</taxon>
        <taxon>Laurasiatheria</taxon>
        <taxon>Chiroptera</taxon>
        <taxon>Yangochiroptera</taxon>
        <taxon>Vespertilionidae</taxon>
        <taxon>Cnephaeus</taxon>
    </lineage>
</organism>
<dbReference type="Gene3D" id="3.30.420.10">
    <property type="entry name" value="Ribonuclease H-like superfamily/Ribonuclease H"/>
    <property type="match status" value="1"/>
</dbReference>
<dbReference type="SUPFAM" id="SSF53098">
    <property type="entry name" value="Ribonuclease H-like"/>
    <property type="match status" value="1"/>
</dbReference>
<comment type="caution">
    <text evidence="2">The sequence shown here is derived from an EMBL/GenBank/DDBJ whole genome shotgun (WGS) entry which is preliminary data.</text>
</comment>
<dbReference type="InterPro" id="IPR036397">
    <property type="entry name" value="RNaseH_sf"/>
</dbReference>
<proteinExistence type="predicted"/>
<dbReference type="PROSITE" id="PS50879">
    <property type="entry name" value="RNASE_H_1"/>
    <property type="match status" value="1"/>
</dbReference>
<evidence type="ECO:0000313" key="3">
    <source>
        <dbReference type="Proteomes" id="UP001177744"/>
    </source>
</evidence>
<evidence type="ECO:0000313" key="2">
    <source>
        <dbReference type="EMBL" id="KAK1346412.1"/>
    </source>
</evidence>
<dbReference type="InterPro" id="IPR002156">
    <property type="entry name" value="RNaseH_domain"/>
</dbReference>
<dbReference type="Proteomes" id="UP001177744">
    <property type="component" value="Unassembled WGS sequence"/>
</dbReference>
<sequence>MQWYQTLRQWRHRPCLKDELSKDKCANIYTDSHYAFDTLHIHGAIYKERRLLTARGKGIKNQNKILKLLEAVWEPKEIAIIHCKVQQKGKDSVSEGNQRADATE</sequence>
<protein>
    <recommendedName>
        <fullName evidence="1">RNase H type-1 domain-containing protein</fullName>
    </recommendedName>
</protein>
<evidence type="ECO:0000259" key="1">
    <source>
        <dbReference type="PROSITE" id="PS50879"/>
    </source>
</evidence>
<dbReference type="GO" id="GO:0004523">
    <property type="term" value="F:RNA-DNA hybrid ribonuclease activity"/>
    <property type="evidence" value="ECO:0007669"/>
    <property type="project" value="InterPro"/>
</dbReference>
<feature type="domain" description="RNase H type-1" evidence="1">
    <location>
        <begin position="1"/>
        <end position="104"/>
    </location>
</feature>
<dbReference type="InterPro" id="IPR012337">
    <property type="entry name" value="RNaseH-like_sf"/>
</dbReference>
<dbReference type="AlphaFoldDB" id="A0AA40LWS8"/>
<accession>A0AA40LWS8</accession>
<name>A0AA40LWS8_CNENI</name>
<dbReference type="Pfam" id="PF00075">
    <property type="entry name" value="RNase_H"/>
    <property type="match status" value="1"/>
</dbReference>
<gene>
    <name evidence="2" type="ORF">QTO34_000268</name>
</gene>
<dbReference type="EMBL" id="JAULJE010000001">
    <property type="protein sequence ID" value="KAK1346412.1"/>
    <property type="molecule type" value="Genomic_DNA"/>
</dbReference>
<keyword evidence="3" id="KW-1185">Reference proteome</keyword>
<reference evidence="2" key="1">
    <citation type="submission" date="2023-06" db="EMBL/GenBank/DDBJ databases">
        <title>Reference genome for the Northern bat (Eptesicus nilssonii), a most northern bat species.</title>
        <authorList>
            <person name="Laine V.N."/>
            <person name="Pulliainen A.T."/>
            <person name="Lilley T.M."/>
        </authorList>
    </citation>
    <scope>NUCLEOTIDE SEQUENCE</scope>
    <source>
        <strain evidence="2">BLF_Eptnil</strain>
        <tissue evidence="2">Kidney</tissue>
    </source>
</reference>
<dbReference type="GO" id="GO:0003676">
    <property type="term" value="F:nucleic acid binding"/>
    <property type="evidence" value="ECO:0007669"/>
    <property type="project" value="InterPro"/>
</dbReference>